<keyword evidence="4" id="KW-0119">Carbohydrate metabolism</keyword>
<evidence type="ECO:0000256" key="5">
    <source>
        <dbReference type="ARBA" id="ARBA00023295"/>
    </source>
</evidence>
<evidence type="ECO:0000256" key="8">
    <source>
        <dbReference type="RuleBase" id="RU004453"/>
    </source>
</evidence>
<dbReference type="STRING" id="133385.A0A2T9YDS6"/>
<name>A0A2T9YDS6_9FUNG</name>
<dbReference type="Gene3D" id="3.10.50.10">
    <property type="match status" value="1"/>
</dbReference>
<dbReference type="GO" id="GO:0000272">
    <property type="term" value="P:polysaccharide catabolic process"/>
    <property type="evidence" value="ECO:0007669"/>
    <property type="project" value="UniProtKB-KW"/>
</dbReference>
<dbReference type="InterPro" id="IPR050314">
    <property type="entry name" value="Glycosyl_Hydrlase_18"/>
</dbReference>
<dbReference type="CDD" id="cd06548">
    <property type="entry name" value="GH18_chitinase"/>
    <property type="match status" value="1"/>
</dbReference>
<dbReference type="SUPFAM" id="SSF51445">
    <property type="entry name" value="(Trans)glycosidases"/>
    <property type="match status" value="1"/>
</dbReference>
<keyword evidence="6" id="KW-0624">Polysaccharide degradation</keyword>
<reference evidence="10 11" key="1">
    <citation type="journal article" date="2018" name="MBio">
        <title>Comparative Genomics Reveals the Core Gene Toolbox for the Fungus-Insect Symbiosis.</title>
        <authorList>
            <person name="Wang Y."/>
            <person name="Stata M."/>
            <person name="Wang W."/>
            <person name="Stajich J.E."/>
            <person name="White M.M."/>
            <person name="Moncalvo J.M."/>
        </authorList>
    </citation>
    <scope>NUCLEOTIDE SEQUENCE [LARGE SCALE GENOMIC DNA]</scope>
    <source>
        <strain evidence="10 11">SWE-8-4</strain>
    </source>
</reference>
<dbReference type="InterPro" id="IPR029070">
    <property type="entry name" value="Chitinase_insertion_sf"/>
</dbReference>
<keyword evidence="3" id="KW-0146">Chitin degradation</keyword>
<dbReference type="Pfam" id="PF00704">
    <property type="entry name" value="Glyco_hydro_18"/>
    <property type="match status" value="1"/>
</dbReference>
<dbReference type="InterPro" id="IPR011583">
    <property type="entry name" value="Chitinase_II/V-like_cat"/>
</dbReference>
<accession>A0A2T9YDS6</accession>
<gene>
    <name evidence="10" type="ORF">BB561_004862</name>
</gene>
<evidence type="ECO:0000259" key="9">
    <source>
        <dbReference type="PROSITE" id="PS51910"/>
    </source>
</evidence>
<dbReference type="PANTHER" id="PTHR11177:SF317">
    <property type="entry name" value="CHITINASE 12-RELATED"/>
    <property type="match status" value="1"/>
</dbReference>
<dbReference type="PANTHER" id="PTHR11177">
    <property type="entry name" value="CHITINASE"/>
    <property type="match status" value="1"/>
</dbReference>
<dbReference type="AlphaFoldDB" id="A0A2T9YDS6"/>
<dbReference type="PROSITE" id="PS01095">
    <property type="entry name" value="GH18_1"/>
    <property type="match status" value="1"/>
</dbReference>
<sequence>MDVGFKTVGYFGSWNYYNKFKLDEIPIEKLSHLVYGFAKINDGRVGVYDPWLDLDIRIDNKHNGLFSAINDPNGSLKSRNPKFKSIISVGGWTLSKEFSPIAMTSKSRKVFADSVVDFVEKYGFDGVDIDWEYPVKGGDISNKYDPKDGENFVHLISEVRSSLNKHGKKKTPNRHYDLGIAISPNPQVAMHVNFTRVSEIVDFMSIMAYDFSGSWSGKVEHNSNTLSFDTNTEYSAKNTVKFYLDQKVDRKKLLLGSAFYGKIFRDVENEKFGNVIGLNQPKKSVAYYGEVDGISEHGVMFYKNIKQYTRPDNSAGFVQYFDRDRATPYLYSKTKKLWITYENKKSIMYKCALINKLGLGGFMFWEVSQDYNNELANAISLCKKFRK</sequence>
<dbReference type="SUPFAM" id="SSF54556">
    <property type="entry name" value="Chitinase insertion domain"/>
    <property type="match status" value="1"/>
</dbReference>
<comment type="caution">
    <text evidence="10">The sequence shown here is derived from an EMBL/GenBank/DDBJ whole genome shotgun (WGS) entry which is preliminary data.</text>
</comment>
<comment type="catalytic activity">
    <reaction evidence="1">
        <text>Random endo-hydrolysis of N-acetyl-beta-D-glucosaminide (1-&gt;4)-beta-linkages in chitin and chitodextrins.</text>
        <dbReference type="EC" id="3.2.1.14"/>
    </reaction>
</comment>
<keyword evidence="11" id="KW-1185">Reference proteome</keyword>
<dbReference type="GO" id="GO:0008061">
    <property type="term" value="F:chitin binding"/>
    <property type="evidence" value="ECO:0007669"/>
    <property type="project" value="InterPro"/>
</dbReference>
<evidence type="ECO:0000256" key="2">
    <source>
        <dbReference type="ARBA" id="ARBA00022801"/>
    </source>
</evidence>
<evidence type="ECO:0000256" key="6">
    <source>
        <dbReference type="ARBA" id="ARBA00023326"/>
    </source>
</evidence>
<evidence type="ECO:0000313" key="11">
    <source>
        <dbReference type="Proteomes" id="UP000245383"/>
    </source>
</evidence>
<organism evidence="10 11">
    <name type="scientific">Smittium simulii</name>
    <dbReference type="NCBI Taxonomy" id="133385"/>
    <lineage>
        <taxon>Eukaryota</taxon>
        <taxon>Fungi</taxon>
        <taxon>Fungi incertae sedis</taxon>
        <taxon>Zoopagomycota</taxon>
        <taxon>Kickxellomycotina</taxon>
        <taxon>Harpellomycetes</taxon>
        <taxon>Harpellales</taxon>
        <taxon>Legeriomycetaceae</taxon>
        <taxon>Smittium</taxon>
    </lineage>
</organism>
<evidence type="ECO:0000256" key="1">
    <source>
        <dbReference type="ARBA" id="ARBA00000822"/>
    </source>
</evidence>
<dbReference type="PROSITE" id="PS51910">
    <property type="entry name" value="GH18_2"/>
    <property type="match status" value="1"/>
</dbReference>
<dbReference type="InterPro" id="IPR017853">
    <property type="entry name" value="GH"/>
</dbReference>
<dbReference type="OrthoDB" id="73875at2759"/>
<proteinExistence type="inferred from homology"/>
<comment type="similarity">
    <text evidence="8">Belongs to the glycosyl hydrolase 18 family.</text>
</comment>
<dbReference type="Gene3D" id="3.20.20.80">
    <property type="entry name" value="Glycosidases"/>
    <property type="match status" value="1"/>
</dbReference>
<keyword evidence="5 7" id="KW-0326">Glycosidase</keyword>
<dbReference type="InterPro" id="IPR001579">
    <property type="entry name" value="Glyco_hydro_18_chit_AS"/>
</dbReference>
<dbReference type="InterPro" id="IPR001223">
    <property type="entry name" value="Glyco_hydro18_cat"/>
</dbReference>
<evidence type="ECO:0000256" key="7">
    <source>
        <dbReference type="RuleBase" id="RU000489"/>
    </source>
</evidence>
<evidence type="ECO:0000313" key="10">
    <source>
        <dbReference type="EMBL" id="PVU90490.1"/>
    </source>
</evidence>
<dbReference type="GO" id="GO:0006032">
    <property type="term" value="P:chitin catabolic process"/>
    <property type="evidence" value="ECO:0007669"/>
    <property type="project" value="UniProtKB-KW"/>
</dbReference>
<evidence type="ECO:0000256" key="4">
    <source>
        <dbReference type="ARBA" id="ARBA00023277"/>
    </source>
</evidence>
<dbReference type="Proteomes" id="UP000245383">
    <property type="component" value="Unassembled WGS sequence"/>
</dbReference>
<protein>
    <recommendedName>
        <fullName evidence="9">GH18 domain-containing protein</fullName>
    </recommendedName>
</protein>
<keyword evidence="2 7" id="KW-0378">Hydrolase</keyword>
<dbReference type="GO" id="GO:0008843">
    <property type="term" value="F:endochitinase activity"/>
    <property type="evidence" value="ECO:0007669"/>
    <property type="project" value="UniProtKB-EC"/>
</dbReference>
<feature type="domain" description="GH18" evidence="9">
    <location>
        <begin position="5"/>
        <end position="387"/>
    </location>
</feature>
<dbReference type="EMBL" id="MBFR01000255">
    <property type="protein sequence ID" value="PVU90490.1"/>
    <property type="molecule type" value="Genomic_DNA"/>
</dbReference>
<dbReference type="SMART" id="SM00636">
    <property type="entry name" value="Glyco_18"/>
    <property type="match status" value="1"/>
</dbReference>
<evidence type="ECO:0000256" key="3">
    <source>
        <dbReference type="ARBA" id="ARBA00023024"/>
    </source>
</evidence>